<name>A0A1Y2GA50_9FUNG</name>
<feature type="coiled-coil region" evidence="1">
    <location>
        <begin position="494"/>
        <end position="596"/>
    </location>
</feature>
<feature type="compositionally biased region" description="Low complexity" evidence="2">
    <location>
        <begin position="626"/>
        <end position="654"/>
    </location>
</feature>
<feature type="coiled-coil region" evidence="1">
    <location>
        <begin position="185"/>
        <end position="250"/>
    </location>
</feature>
<sequence>MDNTVIDTDKDDVYSKRRSSMNPLAATFTPTFPKPTLLDCAASDHDSDVGPSSEVCISDSRESLVNGLGISSPSASITSGQQSQHNLTEALSPTALLRQDRPIFTNASPMTTTTASMSTTNTTTTTTAEFDPEEFRISLMRQISDKFSTLPLSPTVLDQNGSPVSNSGSNNGNGNSNTHALETTIIQLKKTLRATNTELDRLKDKNQELLEKNHKLELQHLEATHQVARLQDFELNNQFLLSRVKELESSTGSSLDSALETASMSGRRQNSTSIAQSQNQQQIQKLLREIAALTQERDALKIRSWELEKKPFAHQHQHEVRSAHFIDLENERNRLIEELGQKTVAMEDLWNKNEALTLRAKEYEKRVWELEGQVAALEADCASLPLIRSELVEMEARAEAADALVEKLQDFEGQVALVKTLQERINELETTNAELEHSNRDLSEKLNFANNQHTLLAKEFESFRSKDKDDRRLEYLVSRNRELETLLAEQSKLSPDYKEDYEKLSAEMEKLKLRVPQLEGQAKQAALWRNKSLQLEKQIKTMEENEPRLGEMQQLHERNMFLEGELGELEQLRARALELEHELEGAKARLIQLETNKSRMNSVSGLKLQSRARSGSVAQHGPPNLQPQLQLLQQQQQQQQQAPLAPQLQTQTQPSEENEAEKAAAVNLRIKTAGNTLSHHLTRSSSQSISSMDGVLSSPRSPKREFPAATVMVGGTPTPTTATWPSGRMSMSNSSHRMSTSSSTSTATVVSNTGSPGQHLKSLQHGYSAPVSPDESEEEMDYCKKEANAATSATDGATISGAMLTEEPKSLPITSEVN</sequence>
<gene>
    <name evidence="3" type="ORF">BCR41DRAFT_374489</name>
</gene>
<evidence type="ECO:0000313" key="4">
    <source>
        <dbReference type="Proteomes" id="UP000193648"/>
    </source>
</evidence>
<dbReference type="InParanoid" id="A0A1Y2GA50"/>
<feature type="compositionally biased region" description="Polar residues" evidence="2">
    <location>
        <begin position="251"/>
        <end position="268"/>
    </location>
</feature>
<feature type="compositionally biased region" description="Low complexity" evidence="2">
    <location>
        <begin position="709"/>
        <end position="755"/>
    </location>
</feature>
<feature type="coiled-coil region" evidence="1">
    <location>
        <begin position="346"/>
        <end position="380"/>
    </location>
</feature>
<feature type="region of interest" description="Disordered" evidence="2">
    <location>
        <begin position="600"/>
        <end position="663"/>
    </location>
</feature>
<feature type="region of interest" description="Disordered" evidence="2">
    <location>
        <begin position="676"/>
        <end position="818"/>
    </location>
</feature>
<dbReference type="EMBL" id="MCFF01000051">
    <property type="protein sequence ID" value="ORZ05295.1"/>
    <property type="molecule type" value="Genomic_DNA"/>
</dbReference>
<dbReference type="PANTHER" id="PTHR47357:SF1">
    <property type="entry name" value="SPINDLE POLE BODY COMPONENT 110"/>
    <property type="match status" value="1"/>
</dbReference>
<dbReference type="AlphaFoldDB" id="A0A1Y2GA50"/>
<evidence type="ECO:0000256" key="2">
    <source>
        <dbReference type="SAM" id="MobiDB-lite"/>
    </source>
</evidence>
<accession>A0A1Y2GA50</accession>
<keyword evidence="4" id="KW-1185">Reference proteome</keyword>
<dbReference type="GeneID" id="33568716"/>
<dbReference type="OrthoDB" id="2416138at2759"/>
<dbReference type="PANTHER" id="PTHR47357">
    <property type="entry name" value="COP1-INTERACTIVE PROTEIN 1"/>
    <property type="match status" value="1"/>
</dbReference>
<reference evidence="3 4" key="1">
    <citation type="submission" date="2016-07" db="EMBL/GenBank/DDBJ databases">
        <title>Pervasive Adenine N6-methylation of Active Genes in Fungi.</title>
        <authorList>
            <consortium name="DOE Joint Genome Institute"/>
            <person name="Mondo S.J."/>
            <person name="Dannebaum R.O."/>
            <person name="Kuo R.C."/>
            <person name="Labutti K."/>
            <person name="Haridas S."/>
            <person name="Kuo A."/>
            <person name="Salamov A."/>
            <person name="Ahrendt S.R."/>
            <person name="Lipzen A."/>
            <person name="Sullivan W."/>
            <person name="Andreopoulos W.B."/>
            <person name="Clum A."/>
            <person name="Lindquist E."/>
            <person name="Daum C."/>
            <person name="Ramamoorthy G.K."/>
            <person name="Gryganskyi A."/>
            <person name="Culley D."/>
            <person name="Magnuson J.K."/>
            <person name="James T.Y."/>
            <person name="O'Malley M.A."/>
            <person name="Stajich J.E."/>
            <person name="Spatafora J.W."/>
            <person name="Visel A."/>
            <person name="Grigoriev I.V."/>
        </authorList>
    </citation>
    <scope>NUCLEOTIDE SEQUENCE [LARGE SCALE GENOMIC DNA]</scope>
    <source>
        <strain evidence="3 4">NRRL 3116</strain>
    </source>
</reference>
<proteinExistence type="predicted"/>
<feature type="region of interest" description="Disordered" evidence="2">
    <location>
        <begin position="106"/>
        <end position="125"/>
    </location>
</feature>
<organism evidence="3 4">
    <name type="scientific">Lobosporangium transversale</name>
    <dbReference type="NCBI Taxonomy" id="64571"/>
    <lineage>
        <taxon>Eukaryota</taxon>
        <taxon>Fungi</taxon>
        <taxon>Fungi incertae sedis</taxon>
        <taxon>Mucoromycota</taxon>
        <taxon>Mortierellomycotina</taxon>
        <taxon>Mortierellomycetes</taxon>
        <taxon>Mortierellales</taxon>
        <taxon>Mortierellaceae</taxon>
        <taxon>Lobosporangium</taxon>
    </lineage>
</organism>
<dbReference type="Proteomes" id="UP000193648">
    <property type="component" value="Unassembled WGS sequence"/>
</dbReference>
<dbReference type="RefSeq" id="XP_021876987.1">
    <property type="nucleotide sequence ID" value="XM_022026873.1"/>
</dbReference>
<dbReference type="GO" id="GO:0005856">
    <property type="term" value="C:cytoskeleton"/>
    <property type="evidence" value="ECO:0007669"/>
    <property type="project" value="TreeGrafter"/>
</dbReference>
<comment type="caution">
    <text evidence="3">The sequence shown here is derived from an EMBL/GenBank/DDBJ whole genome shotgun (WGS) entry which is preliminary data.</text>
</comment>
<evidence type="ECO:0000256" key="1">
    <source>
        <dbReference type="SAM" id="Coils"/>
    </source>
</evidence>
<evidence type="ECO:0000313" key="3">
    <source>
        <dbReference type="EMBL" id="ORZ05295.1"/>
    </source>
</evidence>
<dbReference type="GO" id="GO:0005200">
    <property type="term" value="F:structural constituent of cytoskeleton"/>
    <property type="evidence" value="ECO:0007669"/>
    <property type="project" value="TreeGrafter"/>
</dbReference>
<feature type="compositionally biased region" description="Polar residues" evidence="2">
    <location>
        <begin position="676"/>
        <end position="691"/>
    </location>
</feature>
<keyword evidence="1" id="KW-0175">Coiled coil</keyword>
<protein>
    <submittedName>
        <fullName evidence="3">Uncharacterized protein</fullName>
    </submittedName>
</protein>
<feature type="region of interest" description="Disordered" evidence="2">
    <location>
        <begin position="251"/>
        <end position="277"/>
    </location>
</feature>
<feature type="coiled-coil region" evidence="1">
    <location>
        <begin position="418"/>
        <end position="459"/>
    </location>
</feature>